<evidence type="ECO:0000313" key="2">
    <source>
        <dbReference type="EMBL" id="GFS43590.1"/>
    </source>
</evidence>
<accession>A0A8X6IHS9</accession>
<gene>
    <name evidence="2" type="ORF">TNIN_268671</name>
</gene>
<sequence length="72" mass="8274">MICPRYRRNPANIACSVEKPKQSIQEIRNDDDDHHKEDHNEGHGGHHEDHYALINSLFHNYDPSSSPNAGEK</sequence>
<dbReference type="AlphaFoldDB" id="A0A8X6IHS9"/>
<keyword evidence="3" id="KW-1185">Reference proteome</keyword>
<feature type="non-terminal residue" evidence="2">
    <location>
        <position position="1"/>
    </location>
</feature>
<feature type="compositionally biased region" description="Polar residues" evidence="1">
    <location>
        <begin position="62"/>
        <end position="72"/>
    </location>
</feature>
<proteinExistence type="predicted"/>
<name>A0A8X6IHS9_9ARAC</name>
<evidence type="ECO:0000313" key="3">
    <source>
        <dbReference type="Proteomes" id="UP000886998"/>
    </source>
</evidence>
<protein>
    <submittedName>
        <fullName evidence="2">Uncharacterized protein</fullName>
    </submittedName>
</protein>
<reference evidence="2" key="1">
    <citation type="submission" date="2020-08" db="EMBL/GenBank/DDBJ databases">
        <title>Multicomponent nature underlies the extraordinary mechanical properties of spider dragline silk.</title>
        <authorList>
            <person name="Kono N."/>
            <person name="Nakamura H."/>
            <person name="Mori M."/>
            <person name="Yoshida Y."/>
            <person name="Ohtoshi R."/>
            <person name="Malay A.D."/>
            <person name="Moran D.A.P."/>
            <person name="Tomita M."/>
            <person name="Numata K."/>
            <person name="Arakawa K."/>
        </authorList>
    </citation>
    <scope>NUCLEOTIDE SEQUENCE</scope>
</reference>
<feature type="compositionally biased region" description="Basic and acidic residues" evidence="1">
    <location>
        <begin position="27"/>
        <end position="51"/>
    </location>
</feature>
<dbReference type="Proteomes" id="UP000886998">
    <property type="component" value="Unassembled WGS sequence"/>
</dbReference>
<comment type="caution">
    <text evidence="2">The sequence shown here is derived from an EMBL/GenBank/DDBJ whole genome shotgun (WGS) entry which is preliminary data.</text>
</comment>
<dbReference type="EMBL" id="BMAV01025662">
    <property type="protein sequence ID" value="GFS43590.1"/>
    <property type="molecule type" value="Genomic_DNA"/>
</dbReference>
<feature type="region of interest" description="Disordered" evidence="1">
    <location>
        <begin position="1"/>
        <end position="72"/>
    </location>
</feature>
<organism evidence="2 3">
    <name type="scientific">Trichonephila inaurata madagascariensis</name>
    <dbReference type="NCBI Taxonomy" id="2747483"/>
    <lineage>
        <taxon>Eukaryota</taxon>
        <taxon>Metazoa</taxon>
        <taxon>Ecdysozoa</taxon>
        <taxon>Arthropoda</taxon>
        <taxon>Chelicerata</taxon>
        <taxon>Arachnida</taxon>
        <taxon>Araneae</taxon>
        <taxon>Araneomorphae</taxon>
        <taxon>Entelegynae</taxon>
        <taxon>Araneoidea</taxon>
        <taxon>Nephilidae</taxon>
        <taxon>Trichonephila</taxon>
        <taxon>Trichonephila inaurata</taxon>
    </lineage>
</organism>
<evidence type="ECO:0000256" key="1">
    <source>
        <dbReference type="SAM" id="MobiDB-lite"/>
    </source>
</evidence>